<dbReference type="GO" id="GO:0019213">
    <property type="term" value="F:deacetylase activity"/>
    <property type="evidence" value="ECO:0007669"/>
    <property type="project" value="InterPro"/>
</dbReference>
<dbReference type="SUPFAM" id="SSF51556">
    <property type="entry name" value="Metallo-dependent hydrolases"/>
    <property type="match status" value="1"/>
</dbReference>
<dbReference type="GO" id="GO:0016810">
    <property type="term" value="F:hydrolase activity, acting on carbon-nitrogen (but not peptide) bonds"/>
    <property type="evidence" value="ECO:0007669"/>
    <property type="project" value="InterPro"/>
</dbReference>
<reference evidence="2 3" key="1">
    <citation type="submission" date="2018-05" db="EMBL/GenBank/DDBJ databases">
        <title>Genomic Encyclopedia of Type Strains, Phase IV (KMG-IV): sequencing the most valuable type-strain genomes for metagenomic binning, comparative biology and taxonomic classification.</title>
        <authorList>
            <person name="Goeker M."/>
        </authorList>
    </citation>
    <scope>NUCLEOTIDE SEQUENCE [LARGE SCALE GENOMIC DNA]</scope>
    <source>
        <strain evidence="2 3">JC118</strain>
    </source>
</reference>
<proteinExistence type="predicted"/>
<dbReference type="STRING" id="1034346.GCA_000313565_01773"/>
<dbReference type="RefSeq" id="WP_022938078.1">
    <property type="nucleotide sequence ID" value="NZ_CABKRQ010000004.1"/>
</dbReference>
<dbReference type="Gene3D" id="2.30.40.10">
    <property type="entry name" value="Urease, subunit C, domain 1"/>
    <property type="match status" value="1"/>
</dbReference>
<dbReference type="Proteomes" id="UP000247612">
    <property type="component" value="Unassembled WGS sequence"/>
</dbReference>
<dbReference type="PANTHER" id="PTHR42717:SF1">
    <property type="entry name" value="IMIDAZOLONEPROPIONASE AND RELATED AMIDOHYDROLASES"/>
    <property type="match status" value="1"/>
</dbReference>
<accession>A0A318KIQ9</accession>
<organism evidence="2 3">
    <name type="scientific">Dielma fastidiosa</name>
    <dbReference type="NCBI Taxonomy" id="1034346"/>
    <lineage>
        <taxon>Bacteria</taxon>
        <taxon>Bacillati</taxon>
        <taxon>Bacillota</taxon>
        <taxon>Erysipelotrichia</taxon>
        <taxon>Erysipelotrichales</taxon>
        <taxon>Erysipelotrichaceae</taxon>
        <taxon>Dielma</taxon>
    </lineage>
</organism>
<feature type="domain" description="Amidohydrolase-related" evidence="1">
    <location>
        <begin position="256"/>
        <end position="364"/>
    </location>
</feature>
<keyword evidence="3" id="KW-1185">Reference proteome</keyword>
<dbReference type="AlphaFoldDB" id="A0A318KIQ9"/>
<dbReference type="OrthoDB" id="9802793at2"/>
<dbReference type="InterPro" id="IPR006680">
    <property type="entry name" value="Amidohydro-rel"/>
</dbReference>
<comment type="caution">
    <text evidence="2">The sequence shown here is derived from an EMBL/GenBank/DDBJ whole genome shotgun (WGS) entry which is preliminary data.</text>
</comment>
<dbReference type="Pfam" id="PF01979">
    <property type="entry name" value="Amidohydro_1"/>
    <property type="match status" value="1"/>
</dbReference>
<dbReference type="PANTHER" id="PTHR42717">
    <property type="entry name" value="DIHYDROOROTASE-RELATED"/>
    <property type="match status" value="1"/>
</dbReference>
<gene>
    <name evidence="2" type="ORF">DES51_11647</name>
</gene>
<dbReference type="InterPro" id="IPR011059">
    <property type="entry name" value="Metal-dep_hydrolase_composite"/>
</dbReference>
<sequence>MKRVLIKNGILVDKHNDLHQVKKDILCEDGLITDIQDVINDENAQVIDAEGLYVSAGMIDIHMHNRLREAVMDVDKLGVYRGVTAMIECGSAAVDEADKFAAEAKAAKTKYYALLSGHSEHGFSKDMADMDVEKINPTHYLECFDRYPDIFLGIKVACSNTITNDQGYALVKKAKSIAKERCLPVTVHVGTFPPDPCGLVEFLEAGDVITHTYHGKEVSLFQKDGTPKRSFVRARNRGVLFDVGHGSASFCYPVAARAFHKGFTPDLISTDIRLSNINGPAYSLAIVMSKCMAMGMNLLDVVDCVTYRAAKTYHLDMLGEIKIGKSADFTFFDIKEVNLELEDCYYNLQKVSQCIVPEKVMVSGGGESELYQCTEGYSKA</sequence>
<dbReference type="Gene3D" id="3.20.20.140">
    <property type="entry name" value="Metal-dependent hydrolases"/>
    <property type="match status" value="1"/>
</dbReference>
<dbReference type="EMBL" id="QJKH01000016">
    <property type="protein sequence ID" value="PXX75957.1"/>
    <property type="molecule type" value="Genomic_DNA"/>
</dbReference>
<evidence type="ECO:0000313" key="2">
    <source>
        <dbReference type="EMBL" id="PXX75957.1"/>
    </source>
</evidence>
<dbReference type="SUPFAM" id="SSF51338">
    <property type="entry name" value="Composite domain of metallo-dependent hydrolases"/>
    <property type="match status" value="1"/>
</dbReference>
<name>A0A318KIQ9_9FIRM</name>
<dbReference type="InterPro" id="IPR032466">
    <property type="entry name" value="Metal_Hydrolase"/>
</dbReference>
<protein>
    <submittedName>
        <fullName evidence="2">Dihydroorotase</fullName>
    </submittedName>
</protein>
<evidence type="ECO:0000313" key="3">
    <source>
        <dbReference type="Proteomes" id="UP000247612"/>
    </source>
</evidence>
<dbReference type="InterPro" id="IPR020043">
    <property type="entry name" value="Deacetylase_Atu3266-like"/>
</dbReference>
<evidence type="ECO:0000259" key="1">
    <source>
        <dbReference type="Pfam" id="PF01979"/>
    </source>
</evidence>